<gene>
    <name evidence="1" type="ORF">GC106_78640</name>
</gene>
<protein>
    <recommendedName>
        <fullName evidence="3">Ig-like domain-containing protein</fullName>
    </recommendedName>
</protein>
<dbReference type="Proteomes" id="UP000763557">
    <property type="component" value="Unassembled WGS sequence"/>
</dbReference>
<evidence type="ECO:0000313" key="2">
    <source>
        <dbReference type="Proteomes" id="UP000763557"/>
    </source>
</evidence>
<name>A0ABX2FHA0_9PSEU</name>
<dbReference type="RefSeq" id="WP_173141724.1">
    <property type="nucleotide sequence ID" value="NZ_CBCSGW010000030.1"/>
</dbReference>
<comment type="caution">
    <text evidence="1">The sequence shown here is derived from an EMBL/GenBank/DDBJ whole genome shotgun (WGS) entry which is preliminary data.</text>
</comment>
<keyword evidence="2" id="KW-1185">Reference proteome</keyword>
<evidence type="ECO:0008006" key="3">
    <source>
        <dbReference type="Google" id="ProtNLM"/>
    </source>
</evidence>
<reference evidence="1 2" key="1">
    <citation type="submission" date="2020-01" db="EMBL/GenBank/DDBJ databases">
        <title>Kibdelosporangium persica a novel Actinomycetes from a hot desert in Iran.</title>
        <authorList>
            <person name="Safaei N."/>
            <person name="Zaburannyi N."/>
            <person name="Mueller R."/>
            <person name="Wink J."/>
        </authorList>
    </citation>
    <scope>NUCLEOTIDE SEQUENCE [LARGE SCALE GENOMIC DNA]</scope>
    <source>
        <strain evidence="1 2">4NS15</strain>
    </source>
</reference>
<proteinExistence type="predicted"/>
<dbReference type="EMBL" id="JAAATY010000041">
    <property type="protein sequence ID" value="NRN70593.1"/>
    <property type="molecule type" value="Genomic_DNA"/>
</dbReference>
<evidence type="ECO:0000313" key="1">
    <source>
        <dbReference type="EMBL" id="NRN70593.1"/>
    </source>
</evidence>
<accession>A0ABX2FHA0</accession>
<sequence>MPAKIDDLIGDLKVLRTGLGVEDPNLVARAGPAVRQVSGVTDGDSPGIVRQKITDWLAATISRLPEAIATIARTAFGFGGSGDLPYLARLEHLGKVVDREVRTMQRRADRVIYRIAEMTLTQSPPAGKAVEPVDGNPWHTELLRVDLILDQPEIEVFETRRIVSHADGLTEIRHWLTIAPVENPPVPLDLSDLGIAVLGGGDMATPPRLLSSNRVEIVLKPPKPLAIGDHHEFFFRVRVPSLLPFYACTPRFACDEFRLRIRFGRDRVPERVWLIDGELPLEASDPVPHRKTLHADSAGEVQATFRDLVPSTSYGIGWRPRCDAPDHVSPRSCPGS</sequence>
<organism evidence="1 2">
    <name type="scientific">Kibdelosporangium persicum</name>
    <dbReference type="NCBI Taxonomy" id="2698649"/>
    <lineage>
        <taxon>Bacteria</taxon>
        <taxon>Bacillati</taxon>
        <taxon>Actinomycetota</taxon>
        <taxon>Actinomycetes</taxon>
        <taxon>Pseudonocardiales</taxon>
        <taxon>Pseudonocardiaceae</taxon>
        <taxon>Kibdelosporangium</taxon>
    </lineage>
</organism>